<feature type="binding site" evidence="5">
    <location>
        <position position="247"/>
    </location>
    <ligand>
        <name>Fe cation</name>
        <dbReference type="ChEBI" id="CHEBI:24875"/>
        <note>catalytic</note>
    </ligand>
</feature>
<keyword evidence="3" id="KW-0560">Oxidoreductase</keyword>
<dbReference type="EMBL" id="LJIJ01000001">
    <property type="protein sequence ID" value="ODN06680.1"/>
    <property type="molecule type" value="Genomic_DNA"/>
</dbReference>
<evidence type="ECO:0000256" key="4">
    <source>
        <dbReference type="ARBA" id="ARBA00023004"/>
    </source>
</evidence>
<evidence type="ECO:0000256" key="6">
    <source>
        <dbReference type="SAM" id="MobiDB-lite"/>
    </source>
</evidence>
<evidence type="ECO:0000256" key="1">
    <source>
        <dbReference type="ARBA" id="ARBA00006787"/>
    </source>
</evidence>
<protein>
    <submittedName>
        <fullName evidence="7">Beta,beta-carotene 15,15'-monooxygenase</fullName>
    </submittedName>
</protein>
<dbReference type="GO" id="GO:0016121">
    <property type="term" value="P:carotene catabolic process"/>
    <property type="evidence" value="ECO:0007669"/>
    <property type="project" value="TreeGrafter"/>
</dbReference>
<dbReference type="PANTHER" id="PTHR10543:SF24">
    <property type="entry name" value="CAROTENOID ISOMEROOXYGENASE"/>
    <property type="match status" value="1"/>
</dbReference>
<evidence type="ECO:0000256" key="5">
    <source>
        <dbReference type="PIRSR" id="PIRSR604294-1"/>
    </source>
</evidence>
<dbReference type="GO" id="GO:0046872">
    <property type="term" value="F:metal ion binding"/>
    <property type="evidence" value="ECO:0007669"/>
    <property type="project" value="UniProtKB-KW"/>
</dbReference>
<dbReference type="OMA" id="WRESEHY"/>
<evidence type="ECO:0000256" key="3">
    <source>
        <dbReference type="ARBA" id="ARBA00023002"/>
    </source>
</evidence>
<comment type="caution">
    <text evidence="7">The sequence shown here is derived from an EMBL/GenBank/DDBJ whole genome shotgun (WGS) entry which is preliminary data.</text>
</comment>
<sequence length="534" mass="59871">MSLKTPSMPQLPANPPKSPKLFRTQRELNKAEESPIQGTLPSWVKGTFMRIGPGKFDFDKDFTVQHFMDGYALVTKFDIRNGKVRYEKKFLESDAYKKALIAQKPVITEFGTKSSPDPTKSFFSKMVPSIMPELSDNNNINLFGIGGDIYATGETCFFRDIDPDTLKSGNKYDTNKFFGLQMASAHPITDEDGYTYNVGCSLLAGLKYSVIKIPPTGKNETAKDAFKKAKVLCNISSSNTGLISFMHSFGMTKNYLIFIEQPYVINAGKVLGSVLAKATPIQDWLEWRTELNNRFFIVEKATGKVLKADVVTDVGFFYLHVINSFEKDDHIVLDITTFPNTNALTKKMDLAKLRRLSIDDCDNPVGERYVIPLVDLDDVEEGSNCVGLASGATAVRRGKQLVVTPEVITERGLELPTINKRFLSKKTSFYYATGSATKGYFENAVCKVHASKKETILWRESEHYCLGEPQFIQNPEKKSEDDGVLVTAVVDNREKTQDFLLFLDAKTMKELGRAYFKEEIPAAVHGIWLPEDDV</sequence>
<feature type="binding site" evidence="5">
    <location>
        <position position="186"/>
    </location>
    <ligand>
        <name>Fe cation</name>
        <dbReference type="ChEBI" id="CHEBI:24875"/>
        <note>catalytic</note>
    </ligand>
</feature>
<evidence type="ECO:0000256" key="2">
    <source>
        <dbReference type="ARBA" id="ARBA00022723"/>
    </source>
</evidence>
<feature type="binding site" evidence="5">
    <location>
        <position position="320"/>
    </location>
    <ligand>
        <name>Fe cation</name>
        <dbReference type="ChEBI" id="CHEBI:24875"/>
        <note>catalytic</note>
    </ligand>
</feature>
<dbReference type="GO" id="GO:0010436">
    <property type="term" value="F:carotenoid dioxygenase activity"/>
    <property type="evidence" value="ECO:0007669"/>
    <property type="project" value="TreeGrafter"/>
</dbReference>
<feature type="binding site" evidence="5">
    <location>
        <position position="525"/>
    </location>
    <ligand>
        <name>Fe cation</name>
        <dbReference type="ChEBI" id="CHEBI:24875"/>
        <note>catalytic</note>
    </ligand>
</feature>
<keyword evidence="8" id="KW-1185">Reference proteome</keyword>
<dbReference type="GO" id="GO:0003834">
    <property type="term" value="F:beta-carotene 15,15'-dioxygenase activity"/>
    <property type="evidence" value="ECO:0007669"/>
    <property type="project" value="TreeGrafter"/>
</dbReference>
<keyword evidence="4 5" id="KW-0408">Iron</keyword>
<organism evidence="7 8">
    <name type="scientific">Orchesella cincta</name>
    <name type="common">Springtail</name>
    <name type="synonym">Podura cincta</name>
    <dbReference type="NCBI Taxonomy" id="48709"/>
    <lineage>
        <taxon>Eukaryota</taxon>
        <taxon>Metazoa</taxon>
        <taxon>Ecdysozoa</taxon>
        <taxon>Arthropoda</taxon>
        <taxon>Hexapoda</taxon>
        <taxon>Collembola</taxon>
        <taxon>Entomobryomorpha</taxon>
        <taxon>Entomobryoidea</taxon>
        <taxon>Orchesellidae</taxon>
        <taxon>Orchesellinae</taxon>
        <taxon>Orchesella</taxon>
    </lineage>
</organism>
<keyword evidence="2 5" id="KW-0479">Metal-binding</keyword>
<comment type="cofactor">
    <cofactor evidence="5">
        <name>Fe(2+)</name>
        <dbReference type="ChEBI" id="CHEBI:29033"/>
    </cofactor>
    <text evidence="5">Binds 1 Fe(2+) ion per subunit.</text>
</comment>
<evidence type="ECO:0000313" key="8">
    <source>
        <dbReference type="Proteomes" id="UP000094527"/>
    </source>
</evidence>
<accession>A0A1D2NN26</accession>
<dbReference type="Pfam" id="PF03055">
    <property type="entry name" value="RPE65"/>
    <property type="match status" value="1"/>
</dbReference>
<dbReference type="GO" id="GO:0042574">
    <property type="term" value="P:retinal metabolic process"/>
    <property type="evidence" value="ECO:0007669"/>
    <property type="project" value="TreeGrafter"/>
</dbReference>
<dbReference type="AlphaFoldDB" id="A0A1D2NN26"/>
<proteinExistence type="inferred from homology"/>
<keyword evidence="7" id="KW-0503">Monooxygenase</keyword>
<dbReference type="GO" id="GO:0004497">
    <property type="term" value="F:monooxygenase activity"/>
    <property type="evidence" value="ECO:0007669"/>
    <property type="project" value="UniProtKB-KW"/>
</dbReference>
<gene>
    <name evidence="7" type="ORF">Ocin01_00017</name>
</gene>
<comment type="similarity">
    <text evidence="1">Belongs to the carotenoid oxygenase family.</text>
</comment>
<reference evidence="7 8" key="1">
    <citation type="journal article" date="2016" name="Genome Biol. Evol.">
        <title>Gene Family Evolution Reflects Adaptation to Soil Environmental Stressors in the Genome of the Collembolan Orchesella cincta.</title>
        <authorList>
            <person name="Faddeeva-Vakhrusheva A."/>
            <person name="Derks M.F."/>
            <person name="Anvar S.Y."/>
            <person name="Agamennone V."/>
            <person name="Suring W."/>
            <person name="Smit S."/>
            <person name="van Straalen N.M."/>
            <person name="Roelofs D."/>
        </authorList>
    </citation>
    <scope>NUCLEOTIDE SEQUENCE [LARGE SCALE GENOMIC DNA]</scope>
    <source>
        <tissue evidence="7">Mixed pool</tissue>
    </source>
</reference>
<dbReference type="InterPro" id="IPR004294">
    <property type="entry name" value="Carotenoid_Oase"/>
</dbReference>
<dbReference type="OrthoDB" id="1069523at2759"/>
<dbReference type="STRING" id="48709.A0A1D2NN26"/>
<evidence type="ECO:0000313" key="7">
    <source>
        <dbReference type="EMBL" id="ODN06680.1"/>
    </source>
</evidence>
<name>A0A1D2NN26_ORCCI</name>
<dbReference type="PANTHER" id="PTHR10543">
    <property type="entry name" value="BETA-CAROTENE DIOXYGENASE"/>
    <property type="match status" value="1"/>
</dbReference>
<feature type="region of interest" description="Disordered" evidence="6">
    <location>
        <begin position="1"/>
        <end position="20"/>
    </location>
</feature>
<dbReference type="Proteomes" id="UP000094527">
    <property type="component" value="Unassembled WGS sequence"/>
</dbReference>